<feature type="binding site" evidence="3">
    <location>
        <position position="469"/>
    </location>
    <ligand>
        <name>Zn(2+)</name>
        <dbReference type="ChEBI" id="CHEBI:29105"/>
    </ligand>
</feature>
<feature type="domain" description="Neutral/alkaline non-lysosomal ceramidase N-terminal" evidence="6">
    <location>
        <begin position="29"/>
        <end position="517"/>
    </location>
</feature>
<keyword evidence="3" id="KW-0479">Metal-binding</keyword>
<dbReference type="GO" id="GO:0016020">
    <property type="term" value="C:membrane"/>
    <property type="evidence" value="ECO:0007669"/>
    <property type="project" value="GOC"/>
</dbReference>
<evidence type="ECO:0000259" key="6">
    <source>
        <dbReference type="Pfam" id="PF04734"/>
    </source>
</evidence>
<dbReference type="Proteomes" id="UP000502823">
    <property type="component" value="Unassembled WGS sequence"/>
</dbReference>
<evidence type="ECO:0000313" key="7">
    <source>
        <dbReference type="EMBL" id="GFG35701.1"/>
    </source>
</evidence>
<dbReference type="Pfam" id="PF04734">
    <property type="entry name" value="Ceramidase_alk"/>
    <property type="match status" value="1"/>
</dbReference>
<dbReference type="PANTHER" id="PTHR12670:SF1">
    <property type="entry name" value="NEUTRAL CERAMIDASE"/>
    <property type="match status" value="1"/>
</dbReference>
<protein>
    <recommendedName>
        <fullName evidence="1 4">Neutral ceramidase</fullName>
        <ecNumber evidence="4">3.5.1.23</ecNumber>
    </recommendedName>
</protein>
<evidence type="ECO:0000256" key="2">
    <source>
        <dbReference type="PIRSR" id="PIRSR606823-1"/>
    </source>
</evidence>
<sequence length="517" mass="56095">MERLTALSVLLAMSAWLLFAAPQQVTASYSVGVGIADVTGPSAEVGFMGYAKLGQKGRGIHLRQFARAFIIDDGQQRFAFVSVDSAMIGNGLRRAVLARLQQIYGDLYTEQNVMISATHTHSTPGGYMHDLLFDLSVLGFVRQSFMALTAGIIISVRKAHDSMTSGRVYVTHGDLHDVSINRSPTAYLANPAAERAKYKHDVDKRMVQLRLVRDDGVPVGVINWFAVHPTSMNNTNIMVSSDNVGYAAILFEQRLNPGMLIGKGSFVAAFASSNLGDVSPNTKGGRCQFSGRPCDAHTSTCSGRREMCIAAGPGADMFESTRMVAEKLFDKAWKLWNDDGAQEVTGSIGVIHQFVDMPSQKVEYLDPVTSNPVQVQGCLPAMGYSFAAGTTDGPGTFTFRQGMKTENPLWNVVRNFLSPPTECDVTCHAPKPILLATGQMEFPFEWQPRIVSTQLAFIGSVAIACVPGEFTTMAGRRLRDAVTDNVARLGGPSISEVIVAGLCNTYSDYVTTPEEYE</sequence>
<feature type="binding site" evidence="3">
    <location>
        <position position="228"/>
    </location>
    <ligand>
        <name>Zn(2+)</name>
        <dbReference type="ChEBI" id="CHEBI:29105"/>
    </ligand>
</feature>
<dbReference type="GO" id="GO:0046872">
    <property type="term" value="F:metal ion binding"/>
    <property type="evidence" value="ECO:0007669"/>
    <property type="project" value="UniProtKB-KW"/>
</dbReference>
<feature type="non-terminal residue" evidence="7">
    <location>
        <position position="517"/>
    </location>
</feature>
<accession>A0A6L2PSV0</accession>
<keyword evidence="4" id="KW-0746">Sphingolipid metabolism</keyword>
<dbReference type="EMBL" id="BLKM01000567">
    <property type="protein sequence ID" value="GFG35701.1"/>
    <property type="molecule type" value="Genomic_DNA"/>
</dbReference>
<dbReference type="InterPro" id="IPR006823">
    <property type="entry name" value="Ceramidase_alk"/>
</dbReference>
<dbReference type="AlphaFoldDB" id="A0A6L2PSV0"/>
<name>A0A6L2PSV0_COPFO</name>
<keyword evidence="4" id="KW-0378">Hydrolase</keyword>
<evidence type="ECO:0000256" key="4">
    <source>
        <dbReference type="RuleBase" id="RU366019"/>
    </source>
</evidence>
<dbReference type="FunCoup" id="A0A6L2PSV0">
    <property type="interactions" value="169"/>
</dbReference>
<feature type="binding site" evidence="3">
    <location>
        <position position="119"/>
    </location>
    <ligand>
        <name>Zn(2+)</name>
        <dbReference type="ChEBI" id="CHEBI:29105"/>
    </ligand>
</feature>
<evidence type="ECO:0000256" key="1">
    <source>
        <dbReference type="ARBA" id="ARBA00019235"/>
    </source>
</evidence>
<comment type="similarity">
    <text evidence="4">Belongs to the neutral ceramidase family.</text>
</comment>
<dbReference type="InParanoid" id="A0A6L2PSV0"/>
<dbReference type="GO" id="GO:0046512">
    <property type="term" value="P:sphingosine biosynthetic process"/>
    <property type="evidence" value="ECO:0007669"/>
    <property type="project" value="TreeGrafter"/>
</dbReference>
<keyword evidence="8" id="KW-1185">Reference proteome</keyword>
<comment type="cofactor">
    <cofactor evidence="3">
        <name>Zn(2+)</name>
        <dbReference type="ChEBI" id="CHEBI:29105"/>
    </cofactor>
    <text evidence="3">Binds 1 zinc ion per subunit.</text>
</comment>
<comment type="caution">
    <text evidence="7">The sequence shown here is derived from an EMBL/GenBank/DDBJ whole genome shotgun (WGS) entry which is preliminary data.</text>
</comment>
<dbReference type="GO" id="GO:0042759">
    <property type="term" value="P:long-chain fatty acid biosynthetic process"/>
    <property type="evidence" value="ECO:0007669"/>
    <property type="project" value="TreeGrafter"/>
</dbReference>
<dbReference type="GO" id="GO:0017040">
    <property type="term" value="F:N-acylsphingosine amidohydrolase activity"/>
    <property type="evidence" value="ECO:0007669"/>
    <property type="project" value="UniProtKB-UniRule"/>
</dbReference>
<feature type="signal peptide" evidence="5">
    <location>
        <begin position="1"/>
        <end position="27"/>
    </location>
</feature>
<keyword evidence="4" id="KW-0443">Lipid metabolism</keyword>
<feature type="active site" description="Nucleophile" evidence="2">
    <location>
        <position position="279"/>
    </location>
</feature>
<comment type="catalytic activity">
    <reaction evidence="4">
        <text>an N-acylsphing-4-enine + H2O = sphing-4-enine + a fatty acid</text>
        <dbReference type="Rhea" id="RHEA:20856"/>
        <dbReference type="ChEBI" id="CHEBI:15377"/>
        <dbReference type="ChEBI" id="CHEBI:28868"/>
        <dbReference type="ChEBI" id="CHEBI:52639"/>
        <dbReference type="ChEBI" id="CHEBI:57756"/>
        <dbReference type="EC" id="3.5.1.23"/>
    </reaction>
</comment>
<dbReference type="InterPro" id="IPR031329">
    <property type="entry name" value="NEUT/ALK_ceramidase_N"/>
</dbReference>
<reference evidence="8" key="1">
    <citation type="submission" date="2020-01" db="EMBL/GenBank/DDBJ databases">
        <title>Draft genome sequence of the Termite Coptotermes fromosanus.</title>
        <authorList>
            <person name="Itakura S."/>
            <person name="Yosikawa Y."/>
            <person name="Umezawa K."/>
        </authorList>
    </citation>
    <scope>NUCLEOTIDE SEQUENCE [LARGE SCALE GENOMIC DNA]</scope>
</reference>
<proteinExistence type="inferred from homology"/>
<dbReference type="GO" id="GO:0046514">
    <property type="term" value="P:ceramide catabolic process"/>
    <property type="evidence" value="ECO:0007669"/>
    <property type="project" value="InterPro"/>
</dbReference>
<dbReference type="GO" id="GO:0005576">
    <property type="term" value="C:extracellular region"/>
    <property type="evidence" value="ECO:0007669"/>
    <property type="project" value="TreeGrafter"/>
</dbReference>
<dbReference type="PANTHER" id="PTHR12670">
    <property type="entry name" value="CERAMIDASE"/>
    <property type="match status" value="1"/>
</dbReference>
<organism evidence="7 8">
    <name type="scientific">Coptotermes formosanus</name>
    <name type="common">Formosan subterranean termite</name>
    <dbReference type="NCBI Taxonomy" id="36987"/>
    <lineage>
        <taxon>Eukaryota</taxon>
        <taxon>Metazoa</taxon>
        <taxon>Ecdysozoa</taxon>
        <taxon>Arthropoda</taxon>
        <taxon>Hexapoda</taxon>
        <taxon>Insecta</taxon>
        <taxon>Pterygota</taxon>
        <taxon>Neoptera</taxon>
        <taxon>Polyneoptera</taxon>
        <taxon>Dictyoptera</taxon>
        <taxon>Blattodea</taxon>
        <taxon>Blattoidea</taxon>
        <taxon>Termitoidae</taxon>
        <taxon>Rhinotermitidae</taxon>
        <taxon>Coptotermes</taxon>
    </lineage>
</organism>
<dbReference type="OrthoDB" id="191371at2759"/>
<feature type="binding site" evidence="3">
    <location>
        <position position="509"/>
    </location>
    <ligand>
        <name>Zn(2+)</name>
        <dbReference type="ChEBI" id="CHEBI:29105"/>
    </ligand>
</feature>
<evidence type="ECO:0000313" key="8">
    <source>
        <dbReference type="Proteomes" id="UP000502823"/>
    </source>
</evidence>
<dbReference type="EC" id="3.5.1.23" evidence="4"/>
<evidence type="ECO:0000256" key="5">
    <source>
        <dbReference type="SAM" id="SignalP"/>
    </source>
</evidence>
<feature type="chain" id="PRO_5027020869" description="Neutral ceramidase" evidence="5">
    <location>
        <begin position="28"/>
        <end position="517"/>
    </location>
</feature>
<keyword evidence="3" id="KW-0862">Zinc</keyword>
<keyword evidence="5" id="KW-0732">Signal</keyword>
<gene>
    <name evidence="7" type="ORF">Cfor_11390</name>
</gene>
<evidence type="ECO:0000256" key="3">
    <source>
        <dbReference type="PIRSR" id="PIRSR606823-2"/>
    </source>
</evidence>